<evidence type="ECO:0000256" key="8">
    <source>
        <dbReference type="ARBA" id="ARBA00022989"/>
    </source>
</evidence>
<evidence type="ECO:0000256" key="2">
    <source>
        <dbReference type="ARBA" id="ARBA00022553"/>
    </source>
</evidence>
<keyword evidence="9" id="KW-0997">Cell inner membrane</keyword>
<keyword evidence="2 9" id="KW-0597">Phosphoprotein</keyword>
<dbReference type="GeneID" id="70583842"/>
<dbReference type="OrthoDB" id="9784165at2"/>
<feature type="domain" description="FMN-binding" evidence="11">
    <location>
        <begin position="103"/>
        <end position="193"/>
    </location>
</feature>
<keyword evidence="9" id="KW-1003">Cell membrane</keyword>
<evidence type="ECO:0000313" key="13">
    <source>
        <dbReference type="Proteomes" id="UP000190834"/>
    </source>
</evidence>
<keyword evidence="3 9" id="KW-0285">Flavoprotein</keyword>
<dbReference type="GO" id="GO:0009055">
    <property type="term" value="F:electron transfer activity"/>
    <property type="evidence" value="ECO:0007669"/>
    <property type="project" value="InterPro"/>
</dbReference>
<evidence type="ECO:0000256" key="6">
    <source>
        <dbReference type="ARBA" id="ARBA00022967"/>
    </source>
</evidence>
<evidence type="ECO:0000256" key="5">
    <source>
        <dbReference type="ARBA" id="ARBA00022692"/>
    </source>
</evidence>
<dbReference type="EMBL" id="FUXB01000001">
    <property type="protein sequence ID" value="SJZ38713.1"/>
    <property type="molecule type" value="Genomic_DNA"/>
</dbReference>
<keyword evidence="6 9" id="KW-1278">Translocase</keyword>
<dbReference type="PANTHER" id="PTHR36118:SF1">
    <property type="entry name" value="ION-TRANSLOCATING OXIDOREDUCTASE COMPLEX SUBUNIT G"/>
    <property type="match status" value="1"/>
</dbReference>
<dbReference type="EC" id="7.-.-.-" evidence="9"/>
<name>A0A1T4K8R2_VIBCI</name>
<dbReference type="NCBIfam" id="TIGR01947">
    <property type="entry name" value="rnfG"/>
    <property type="match status" value="1"/>
</dbReference>
<evidence type="ECO:0000259" key="11">
    <source>
        <dbReference type="SMART" id="SM00900"/>
    </source>
</evidence>
<comment type="subunit">
    <text evidence="9">The complex is composed of six subunits: RnfA, RnfB, RnfC, RnfD, RnfE and RnfG.</text>
</comment>
<feature type="transmembrane region" description="Helical" evidence="10">
    <location>
        <begin position="12"/>
        <end position="32"/>
    </location>
</feature>
<keyword evidence="13" id="KW-1185">Reference proteome</keyword>
<organism evidence="12 13">
    <name type="scientific">Vibrio cincinnatiensis DSM 19608</name>
    <dbReference type="NCBI Taxonomy" id="1123491"/>
    <lineage>
        <taxon>Bacteria</taxon>
        <taxon>Pseudomonadati</taxon>
        <taxon>Pseudomonadota</taxon>
        <taxon>Gammaproteobacteria</taxon>
        <taxon>Vibrionales</taxon>
        <taxon>Vibrionaceae</taxon>
        <taxon>Vibrio</taxon>
    </lineage>
</organism>
<protein>
    <recommendedName>
        <fullName evidence="9">Ion-translocating oxidoreductase complex subunit G</fullName>
        <ecNumber evidence="9">7.-.-.-</ecNumber>
    </recommendedName>
    <alternativeName>
        <fullName evidence="9">Rnf electron transport complex subunit G</fullName>
    </alternativeName>
</protein>
<evidence type="ECO:0000256" key="1">
    <source>
        <dbReference type="ARBA" id="ARBA00022448"/>
    </source>
</evidence>
<evidence type="ECO:0000256" key="4">
    <source>
        <dbReference type="ARBA" id="ARBA00022643"/>
    </source>
</evidence>
<dbReference type="PROSITE" id="PS51257">
    <property type="entry name" value="PROKAR_LIPOPROTEIN"/>
    <property type="match status" value="1"/>
</dbReference>
<keyword evidence="4 9" id="KW-0288">FMN</keyword>
<dbReference type="Pfam" id="PF04205">
    <property type="entry name" value="FMN_bind"/>
    <property type="match status" value="1"/>
</dbReference>
<comment type="function">
    <text evidence="9">Part of a membrane-bound complex that couples electron transfer with translocation of ions across the membrane.</text>
</comment>
<dbReference type="PANTHER" id="PTHR36118">
    <property type="entry name" value="ION-TRANSLOCATING OXIDOREDUCTASE COMPLEX SUBUNIT G"/>
    <property type="match status" value="1"/>
</dbReference>
<keyword evidence="1 9" id="KW-0813">Transport</keyword>
<dbReference type="Proteomes" id="UP000190834">
    <property type="component" value="Unassembled WGS sequence"/>
</dbReference>
<keyword evidence="5 9" id="KW-0812">Transmembrane</keyword>
<dbReference type="GO" id="GO:0022900">
    <property type="term" value="P:electron transport chain"/>
    <property type="evidence" value="ECO:0007669"/>
    <property type="project" value="UniProtKB-UniRule"/>
</dbReference>
<dbReference type="InterPro" id="IPR007329">
    <property type="entry name" value="FMN-bd"/>
</dbReference>
<evidence type="ECO:0000256" key="10">
    <source>
        <dbReference type="SAM" id="Phobius"/>
    </source>
</evidence>
<dbReference type="InterPro" id="IPR010209">
    <property type="entry name" value="Ion_transpt_RnfG/RsxG"/>
</dbReference>
<comment type="subcellular location">
    <subcellularLocation>
        <location evidence="9">Cell inner membrane</location>
        <topology evidence="9">Single-pass membrane protein</topology>
    </subcellularLocation>
</comment>
<dbReference type="AlphaFoldDB" id="A0A1T4K8R2"/>
<dbReference type="GO" id="GO:0005886">
    <property type="term" value="C:plasma membrane"/>
    <property type="evidence" value="ECO:0007669"/>
    <property type="project" value="UniProtKB-SubCell"/>
</dbReference>
<dbReference type="HAMAP" id="MF_00479">
    <property type="entry name" value="RsxG_RnfG"/>
    <property type="match status" value="1"/>
</dbReference>
<evidence type="ECO:0000313" key="12">
    <source>
        <dbReference type="EMBL" id="SJZ38713.1"/>
    </source>
</evidence>
<evidence type="ECO:0000256" key="3">
    <source>
        <dbReference type="ARBA" id="ARBA00022630"/>
    </source>
</evidence>
<keyword evidence="7 9" id="KW-0249">Electron transport</keyword>
<accession>A0A1T4K8R2</accession>
<comment type="similarity">
    <text evidence="9">Belongs to the RnfG family.</text>
</comment>
<keyword evidence="9 10" id="KW-0472">Membrane</keyword>
<comment type="cofactor">
    <cofactor evidence="9">
        <name>FMN</name>
        <dbReference type="ChEBI" id="CHEBI:58210"/>
    </cofactor>
</comment>
<keyword evidence="8 9" id="KW-1133">Transmembrane helix</keyword>
<proteinExistence type="inferred from homology"/>
<dbReference type="STRING" id="1123491.SAMN02745782_00065"/>
<reference evidence="13" key="1">
    <citation type="submission" date="2017-02" db="EMBL/GenBank/DDBJ databases">
        <authorList>
            <person name="Varghese N."/>
            <person name="Submissions S."/>
        </authorList>
    </citation>
    <scope>NUCLEOTIDE SEQUENCE [LARGE SCALE GENOMIC DNA]</scope>
    <source>
        <strain evidence="13">DSM 19608</strain>
    </source>
</reference>
<dbReference type="RefSeq" id="WP_078924481.1">
    <property type="nucleotide sequence ID" value="NZ_FUXB01000001.1"/>
</dbReference>
<dbReference type="PIRSF" id="PIRSF006091">
    <property type="entry name" value="E_trnsport_RnfG"/>
    <property type="match status" value="1"/>
</dbReference>
<gene>
    <name evidence="9" type="primary">rnfG</name>
    <name evidence="12" type="ORF">SAMN02745782_00065</name>
</gene>
<evidence type="ECO:0000256" key="9">
    <source>
        <dbReference type="HAMAP-Rule" id="MF_00479"/>
    </source>
</evidence>
<evidence type="ECO:0000256" key="7">
    <source>
        <dbReference type="ARBA" id="ARBA00022982"/>
    </source>
</evidence>
<dbReference type="GO" id="GO:0010181">
    <property type="term" value="F:FMN binding"/>
    <property type="evidence" value="ECO:0007669"/>
    <property type="project" value="InterPro"/>
</dbReference>
<feature type="modified residue" description="FMN phosphoryl threonine" evidence="9">
    <location>
        <position position="176"/>
    </location>
</feature>
<sequence>MEAKPLLFKEHIAYQVILLSGACALAALLLFVTNGATKPIIVQRILEDQQALLKEVLAGQAYSNDVFSNFQRIEFEGQPFKLYRVEDENQQLIDWVIRGEQEGYSGTIRFLVGVSLSGEIIGVRIISHSETPGLGDKIEAEKSGWIRSFDQRTLENTGSWAVKKEGGDFDQFSGATITPRAVVKGVHQALLALQSYQGANNE</sequence>
<dbReference type="SMART" id="SM00900">
    <property type="entry name" value="FMN_bind"/>
    <property type="match status" value="1"/>
</dbReference>